<proteinExistence type="predicted"/>
<accession>A0ACA9Q9K4</accession>
<feature type="non-terminal residue" evidence="1">
    <location>
        <position position="1"/>
    </location>
</feature>
<dbReference type="EMBL" id="CAJVPU010040224">
    <property type="protein sequence ID" value="CAG8738823.1"/>
    <property type="molecule type" value="Genomic_DNA"/>
</dbReference>
<sequence length="65" mass="7190">PNISSIVMSYTSIILVSNNLIYNPVPTEEFNTIVVVAFTEKTSSTNNNTLLLNNPIPIDTNEYSN</sequence>
<reference evidence="1" key="1">
    <citation type="submission" date="2021-06" db="EMBL/GenBank/DDBJ databases">
        <authorList>
            <person name="Kallberg Y."/>
            <person name="Tangrot J."/>
            <person name="Rosling A."/>
        </authorList>
    </citation>
    <scope>NUCLEOTIDE SEQUENCE</scope>
    <source>
        <strain evidence="1">IL203A</strain>
    </source>
</reference>
<organism evidence="1 2">
    <name type="scientific">Dentiscutata heterogama</name>
    <dbReference type="NCBI Taxonomy" id="1316150"/>
    <lineage>
        <taxon>Eukaryota</taxon>
        <taxon>Fungi</taxon>
        <taxon>Fungi incertae sedis</taxon>
        <taxon>Mucoromycota</taxon>
        <taxon>Glomeromycotina</taxon>
        <taxon>Glomeromycetes</taxon>
        <taxon>Diversisporales</taxon>
        <taxon>Gigasporaceae</taxon>
        <taxon>Dentiscutata</taxon>
    </lineage>
</organism>
<dbReference type="Proteomes" id="UP000789702">
    <property type="component" value="Unassembled WGS sequence"/>
</dbReference>
<feature type="non-terminal residue" evidence="1">
    <location>
        <position position="65"/>
    </location>
</feature>
<name>A0ACA9Q9K4_9GLOM</name>
<evidence type="ECO:0000313" key="2">
    <source>
        <dbReference type="Proteomes" id="UP000789702"/>
    </source>
</evidence>
<keyword evidence="2" id="KW-1185">Reference proteome</keyword>
<protein>
    <submittedName>
        <fullName evidence="1">16138_t:CDS:1</fullName>
    </submittedName>
</protein>
<gene>
    <name evidence="1" type="ORF">DHETER_LOCUS13921</name>
</gene>
<evidence type="ECO:0000313" key="1">
    <source>
        <dbReference type="EMBL" id="CAG8738823.1"/>
    </source>
</evidence>
<comment type="caution">
    <text evidence="1">The sequence shown here is derived from an EMBL/GenBank/DDBJ whole genome shotgun (WGS) entry which is preliminary data.</text>
</comment>